<dbReference type="FunFam" id="1.25.40.20:FF:000290">
    <property type="entry name" value="C2H2 finger and ankyrin domain-containing protein"/>
    <property type="match status" value="1"/>
</dbReference>
<sequence>MNSQKASKMTGSLKKNDLYIFDLSEQLLNSLKLMSFDSTLREVEVEKTSDNDRNKESGDLQIARKKVTSNVMRCSVCQMSFDSRNEQKAHYQTDYHLMNVKRNLRGLDILSVEEFDALISKEHGIKSEDENSDGEQTSSDHEESEEASDRDPDLQTNNYMETIIENGLQKLGFQKDESDAISHINTQSPYIYFKSKYLQKNEVLAIYKSLFNKRSLSNPNEALTFWNSQENPMAISALFMVGGGHFAGAIVSHQRLNVKGNAHKKDETLIEQAVNFLEHKTFHRYTTRRKQGGSQSAMDNAKGKANSAGSALRRYNESALKTDIQGVLKDWEPYLSKCDNIFIRARNVSDKKIFTDNTVLNKGDERIKSFPFTTNRPTVLELKKAWCELSYLKILPKPEPLAVKETVQKLEVSNKKDEFKEKQEPLLEEIQTEEIISLLKKGRAPLLISFLKKNKLDGNFRLKPESKYSLTPTMLHYASQQGMKQMALILLSNIKCDPTIKNRLGRTAWDLNRSDDVRHAFQIARYNLGESFTNWDETHIGQPLSREQVDEINEKKKAIENEKAEKLIKLELEAAKEKQRFAKDAERGPGKKLTNIPSIQQQNLNSLTDEQRRRLMREQRARAAEERMKKKY</sequence>
<comment type="domain">
    <text evidence="10">The VLRF1 domain mediates binding to the 60S ribosomal subunit.</text>
</comment>
<dbReference type="GO" id="GO:0005737">
    <property type="term" value="C:cytoplasm"/>
    <property type="evidence" value="ECO:0007669"/>
    <property type="project" value="UniProtKB-SubCell"/>
</dbReference>
<evidence type="ECO:0000256" key="3">
    <source>
        <dbReference type="ARBA" id="ARBA00022490"/>
    </source>
</evidence>
<keyword evidence="5" id="KW-0677">Repeat</keyword>
<feature type="active site" evidence="10">
    <location>
        <position position="295"/>
    </location>
</feature>
<evidence type="ECO:0000313" key="13">
    <source>
        <dbReference type="EMBL" id="QID78576.1"/>
    </source>
</evidence>
<reference evidence="13 14" key="1">
    <citation type="journal article" date="2019" name="BMC Genomics">
        <title>Chromosome level assembly and comparative genome analysis confirm lager-brewing yeasts originated from a single hybridization.</title>
        <authorList>
            <person name="Salazar A.N."/>
            <person name="Gorter de Vries A.R."/>
            <person name="van den Broek M."/>
            <person name="Brouwers N."/>
            <person name="de la Torre Cortes P."/>
            <person name="Kuijpers N.G.A."/>
            <person name="Daran J.G."/>
            <person name="Abeel T."/>
        </authorList>
    </citation>
    <scope>NUCLEOTIDE SEQUENCE [LARGE SCALE GENOMIC DNA]</scope>
    <source>
        <strain evidence="13 14">CBS 1483</strain>
    </source>
</reference>
<comment type="subcellular location">
    <subcellularLocation>
        <location evidence="1">Cytoplasm</location>
    </subcellularLocation>
</comment>
<keyword evidence="7 10" id="KW-0378">Hydrolase</keyword>
<keyword evidence="14" id="KW-1185">Reference proteome</keyword>
<evidence type="ECO:0000256" key="5">
    <source>
        <dbReference type="ARBA" id="ARBA00022737"/>
    </source>
</evidence>
<dbReference type="InterPro" id="IPR013087">
    <property type="entry name" value="Znf_C2H2_type"/>
</dbReference>
<dbReference type="Pfam" id="PF18826">
    <property type="entry name" value="bVLRF1"/>
    <property type="match status" value="1"/>
</dbReference>
<feature type="region of interest" description="Disordered" evidence="11">
    <location>
        <begin position="123"/>
        <end position="155"/>
    </location>
</feature>
<feature type="region of interest" description="Disordered" evidence="11">
    <location>
        <begin position="578"/>
        <end position="632"/>
    </location>
</feature>
<evidence type="ECO:0000256" key="1">
    <source>
        <dbReference type="ARBA" id="ARBA00004496"/>
    </source>
</evidence>
<keyword evidence="6 10" id="KW-0255">Endonuclease</keyword>
<dbReference type="Proteomes" id="UP000501346">
    <property type="component" value="Chromosome ScIV"/>
</dbReference>
<feature type="compositionally biased region" description="Basic and acidic residues" evidence="11">
    <location>
        <begin position="609"/>
        <end position="632"/>
    </location>
</feature>
<evidence type="ECO:0000256" key="9">
    <source>
        <dbReference type="ARBA" id="ARBA00023054"/>
    </source>
</evidence>
<keyword evidence="3 10" id="KW-0963">Cytoplasm</keyword>
<dbReference type="PROSITE" id="PS00028">
    <property type="entry name" value="ZINC_FINGER_C2H2_1"/>
    <property type="match status" value="1"/>
</dbReference>
<dbReference type="SUPFAM" id="SSF48403">
    <property type="entry name" value="Ankyrin repeat"/>
    <property type="match status" value="1"/>
</dbReference>
<dbReference type="OrthoDB" id="429841at2759"/>
<evidence type="ECO:0000256" key="6">
    <source>
        <dbReference type="ARBA" id="ARBA00022759"/>
    </source>
</evidence>
<dbReference type="GO" id="GO:0036503">
    <property type="term" value="P:ERAD pathway"/>
    <property type="evidence" value="ECO:0007669"/>
    <property type="project" value="TreeGrafter"/>
</dbReference>
<gene>
    <name evidence="13" type="primary">VMS1_1</name>
    <name evidence="13" type="ORF">GRS66_000789</name>
</gene>
<evidence type="ECO:0000256" key="4">
    <source>
        <dbReference type="ARBA" id="ARBA00022722"/>
    </source>
</evidence>
<proteinExistence type="inferred from homology"/>
<comment type="similarity">
    <text evidence="2 10">Belongs to the ANKZF1/VMS1 family.</text>
</comment>
<protein>
    <submittedName>
        <fullName evidence="13">Protein vms1</fullName>
    </submittedName>
</protein>
<feature type="compositionally biased region" description="Polar residues" evidence="11">
    <location>
        <begin position="595"/>
        <end position="608"/>
    </location>
</feature>
<dbReference type="PANTHER" id="PTHR16036:SF2">
    <property type="entry name" value="TRNA ENDONUCLEASE ANKZF1"/>
    <property type="match status" value="1"/>
</dbReference>
<dbReference type="Gene3D" id="1.25.40.20">
    <property type="entry name" value="Ankyrin repeat-containing domain"/>
    <property type="match status" value="1"/>
</dbReference>
<evidence type="ECO:0000259" key="12">
    <source>
        <dbReference type="PROSITE" id="PS52044"/>
    </source>
</evidence>
<dbReference type="PROSITE" id="PS52044">
    <property type="entry name" value="VLRF1"/>
    <property type="match status" value="1"/>
</dbReference>
<dbReference type="InterPro" id="IPR047139">
    <property type="entry name" value="ANKZ1/VMS1"/>
</dbReference>
<evidence type="ECO:0000313" key="14">
    <source>
        <dbReference type="Proteomes" id="UP000501346"/>
    </source>
</evidence>
<dbReference type="EMBL" id="CP048985">
    <property type="protein sequence ID" value="QID78576.1"/>
    <property type="molecule type" value="Genomic_DNA"/>
</dbReference>
<dbReference type="AlphaFoldDB" id="A0A6C1DNG6"/>
<evidence type="ECO:0000256" key="8">
    <source>
        <dbReference type="ARBA" id="ARBA00023043"/>
    </source>
</evidence>
<evidence type="ECO:0000256" key="11">
    <source>
        <dbReference type="SAM" id="MobiDB-lite"/>
    </source>
</evidence>
<dbReference type="PANTHER" id="PTHR16036">
    <property type="entry name" value="ANKYRIN REPEAT AND ZINC FINGER DOMAIN-CONTAINING PROTEIN 1"/>
    <property type="match status" value="1"/>
</dbReference>
<evidence type="ECO:0000256" key="2">
    <source>
        <dbReference type="ARBA" id="ARBA00009262"/>
    </source>
</evidence>
<keyword evidence="9" id="KW-0175">Coiled coil</keyword>
<evidence type="ECO:0000256" key="10">
    <source>
        <dbReference type="PROSITE-ProRule" id="PRU01389"/>
    </source>
</evidence>
<dbReference type="GO" id="GO:0016787">
    <property type="term" value="F:hydrolase activity"/>
    <property type="evidence" value="ECO:0007669"/>
    <property type="project" value="UniProtKB-KW"/>
</dbReference>
<accession>A0A6C1DNG6</accession>
<feature type="domain" description="VLRF1" evidence="12">
    <location>
        <begin position="232"/>
        <end position="392"/>
    </location>
</feature>
<organism evidence="13 14">
    <name type="scientific">Saccharomyces pastorianus</name>
    <name type="common">Lager yeast</name>
    <name type="synonym">Saccharomyces cerevisiae x Saccharomyces eubayanus</name>
    <dbReference type="NCBI Taxonomy" id="27292"/>
    <lineage>
        <taxon>Eukaryota</taxon>
        <taxon>Fungi</taxon>
        <taxon>Dikarya</taxon>
        <taxon>Ascomycota</taxon>
        <taxon>Saccharomycotina</taxon>
        <taxon>Saccharomycetes</taxon>
        <taxon>Saccharomycetales</taxon>
        <taxon>Saccharomycetaceae</taxon>
        <taxon>Saccharomyces</taxon>
    </lineage>
</organism>
<dbReference type="InterPro" id="IPR041175">
    <property type="entry name" value="VLRF1/Vms1"/>
</dbReference>
<keyword evidence="4 10" id="KW-0540">Nuclease</keyword>
<dbReference type="GO" id="GO:0004519">
    <property type="term" value="F:endonuclease activity"/>
    <property type="evidence" value="ECO:0007669"/>
    <property type="project" value="UniProtKB-KW"/>
</dbReference>
<keyword evidence="8" id="KW-0040">ANK repeat</keyword>
<feature type="compositionally biased region" description="Basic and acidic residues" evidence="11">
    <location>
        <begin position="578"/>
        <end position="589"/>
    </location>
</feature>
<dbReference type="InterPro" id="IPR036770">
    <property type="entry name" value="Ankyrin_rpt-contain_sf"/>
</dbReference>
<evidence type="ECO:0000256" key="7">
    <source>
        <dbReference type="ARBA" id="ARBA00022801"/>
    </source>
</evidence>
<name>A0A6C1DNG6_SACPS</name>